<comment type="caution">
    <text evidence="4">The sequence shown here is derived from an EMBL/GenBank/DDBJ whole genome shotgun (WGS) entry which is preliminary data.</text>
</comment>
<comment type="similarity">
    <text evidence="1">Belongs to the PPR family. P subfamily.</text>
</comment>
<evidence type="ECO:0000313" key="5">
    <source>
        <dbReference type="Proteomes" id="UP001341840"/>
    </source>
</evidence>
<reference evidence="4 5" key="1">
    <citation type="journal article" date="2023" name="Plants (Basel)">
        <title>Bridging the Gap: Combining Genomics and Transcriptomics Approaches to Understand Stylosanthes scabra, an Orphan Legume from the Brazilian Caatinga.</title>
        <authorList>
            <person name="Ferreira-Neto J.R.C."/>
            <person name="da Silva M.D."/>
            <person name="Binneck E."/>
            <person name="de Melo N.F."/>
            <person name="da Silva R.H."/>
            <person name="de Melo A.L.T.M."/>
            <person name="Pandolfi V."/>
            <person name="Bustamante F.O."/>
            <person name="Brasileiro-Vidal A.C."/>
            <person name="Benko-Iseppon A.M."/>
        </authorList>
    </citation>
    <scope>NUCLEOTIDE SEQUENCE [LARGE SCALE GENOMIC DNA]</scope>
    <source>
        <tissue evidence="4">Leaves</tissue>
    </source>
</reference>
<organism evidence="4 5">
    <name type="scientific">Stylosanthes scabra</name>
    <dbReference type="NCBI Taxonomy" id="79078"/>
    <lineage>
        <taxon>Eukaryota</taxon>
        <taxon>Viridiplantae</taxon>
        <taxon>Streptophyta</taxon>
        <taxon>Embryophyta</taxon>
        <taxon>Tracheophyta</taxon>
        <taxon>Spermatophyta</taxon>
        <taxon>Magnoliopsida</taxon>
        <taxon>eudicotyledons</taxon>
        <taxon>Gunneridae</taxon>
        <taxon>Pentapetalae</taxon>
        <taxon>rosids</taxon>
        <taxon>fabids</taxon>
        <taxon>Fabales</taxon>
        <taxon>Fabaceae</taxon>
        <taxon>Papilionoideae</taxon>
        <taxon>50 kb inversion clade</taxon>
        <taxon>dalbergioids sensu lato</taxon>
        <taxon>Dalbergieae</taxon>
        <taxon>Pterocarpus clade</taxon>
        <taxon>Stylosanthes</taxon>
    </lineage>
</organism>
<evidence type="ECO:0000256" key="3">
    <source>
        <dbReference type="PROSITE-ProRule" id="PRU00708"/>
    </source>
</evidence>
<evidence type="ECO:0000256" key="1">
    <source>
        <dbReference type="ARBA" id="ARBA00007626"/>
    </source>
</evidence>
<name>A0ABU6YJ90_9FABA</name>
<evidence type="ECO:0000256" key="2">
    <source>
        <dbReference type="ARBA" id="ARBA00022737"/>
    </source>
</evidence>
<dbReference type="EMBL" id="JASCZI010242282">
    <property type="protein sequence ID" value="MED6210467.1"/>
    <property type="molecule type" value="Genomic_DNA"/>
</dbReference>
<feature type="repeat" description="PPR" evidence="3">
    <location>
        <begin position="41"/>
        <end position="75"/>
    </location>
</feature>
<dbReference type="PROSITE" id="PS51375">
    <property type="entry name" value="PPR"/>
    <property type="match status" value="2"/>
</dbReference>
<evidence type="ECO:0000313" key="4">
    <source>
        <dbReference type="EMBL" id="MED6210467.1"/>
    </source>
</evidence>
<keyword evidence="5" id="KW-1185">Reference proteome</keyword>
<dbReference type="InterPro" id="IPR002885">
    <property type="entry name" value="PPR_rpt"/>
</dbReference>
<protein>
    <recommendedName>
        <fullName evidence="6">Pentatricopeptide repeat-containing protein</fullName>
    </recommendedName>
</protein>
<dbReference type="Proteomes" id="UP001341840">
    <property type="component" value="Unassembled WGS sequence"/>
</dbReference>
<dbReference type="InterPro" id="IPR011990">
    <property type="entry name" value="TPR-like_helical_dom_sf"/>
</dbReference>
<dbReference type="Gene3D" id="1.25.40.10">
    <property type="entry name" value="Tetratricopeptide repeat domain"/>
    <property type="match status" value="1"/>
</dbReference>
<dbReference type="Pfam" id="PF13041">
    <property type="entry name" value="PPR_2"/>
    <property type="match status" value="1"/>
</dbReference>
<keyword evidence="2" id="KW-0677">Repeat</keyword>
<dbReference type="NCBIfam" id="TIGR00756">
    <property type="entry name" value="PPR"/>
    <property type="match status" value="2"/>
</dbReference>
<evidence type="ECO:0008006" key="6">
    <source>
        <dbReference type="Google" id="ProtNLM"/>
    </source>
</evidence>
<dbReference type="PANTHER" id="PTHR47941">
    <property type="entry name" value="PENTATRICOPEPTIDE REPEAT-CONTAINING PROTEIN 3, MITOCHONDRIAL"/>
    <property type="match status" value="1"/>
</dbReference>
<sequence length="118" mass="12811">MVARLSTKLLNICIASMCKTKQIAKAEAVIIDGIRLGLLPNVVTYNTLIDAYCRLDCIDAGYYVLSRMKEAGIAPNVISYNSLISGAARKSLLSSALDLFEEMLRAGTCNGADLYLRC</sequence>
<proteinExistence type="inferred from homology"/>
<feature type="repeat" description="PPR" evidence="3">
    <location>
        <begin position="76"/>
        <end position="110"/>
    </location>
</feature>
<accession>A0ABU6YJ90</accession>
<gene>
    <name evidence="4" type="ORF">PIB30_064373</name>
</gene>